<reference evidence="2" key="1">
    <citation type="submission" date="2017-01" db="EMBL/GenBank/DDBJ databases">
        <title>Comparative genomics of anhydrobiosis in the tardigrade Hypsibius dujardini.</title>
        <authorList>
            <person name="Yoshida Y."/>
            <person name="Koutsovoulos G."/>
            <person name="Laetsch D."/>
            <person name="Stevens L."/>
            <person name="Kumar S."/>
            <person name="Horikawa D."/>
            <person name="Ishino K."/>
            <person name="Komine S."/>
            <person name="Tomita M."/>
            <person name="Blaxter M."/>
            <person name="Arakawa K."/>
        </authorList>
    </citation>
    <scope>NUCLEOTIDE SEQUENCE [LARGE SCALE GENOMIC DNA]</scope>
    <source>
        <strain evidence="2">Z151</strain>
    </source>
</reference>
<accession>A0A1W0WTG3</accession>
<evidence type="ECO:0000313" key="1">
    <source>
        <dbReference type="EMBL" id="OQV18492.1"/>
    </source>
</evidence>
<organism evidence="1 2">
    <name type="scientific">Hypsibius exemplaris</name>
    <name type="common">Freshwater tardigrade</name>
    <dbReference type="NCBI Taxonomy" id="2072580"/>
    <lineage>
        <taxon>Eukaryota</taxon>
        <taxon>Metazoa</taxon>
        <taxon>Ecdysozoa</taxon>
        <taxon>Tardigrada</taxon>
        <taxon>Eutardigrada</taxon>
        <taxon>Parachela</taxon>
        <taxon>Hypsibioidea</taxon>
        <taxon>Hypsibiidae</taxon>
        <taxon>Hypsibius</taxon>
    </lineage>
</organism>
<dbReference type="EMBL" id="MTYJ01000049">
    <property type="protein sequence ID" value="OQV18492.1"/>
    <property type="molecule type" value="Genomic_DNA"/>
</dbReference>
<gene>
    <name evidence="1" type="ORF">BV898_07501</name>
</gene>
<comment type="caution">
    <text evidence="1">The sequence shown here is derived from an EMBL/GenBank/DDBJ whole genome shotgun (WGS) entry which is preliminary data.</text>
</comment>
<evidence type="ECO:0000313" key="2">
    <source>
        <dbReference type="Proteomes" id="UP000192578"/>
    </source>
</evidence>
<keyword evidence="2" id="KW-1185">Reference proteome</keyword>
<dbReference type="Proteomes" id="UP000192578">
    <property type="component" value="Unassembled WGS sequence"/>
</dbReference>
<name>A0A1W0WTG3_HYPEX</name>
<dbReference type="AlphaFoldDB" id="A0A1W0WTG3"/>
<proteinExistence type="predicted"/>
<protein>
    <submittedName>
        <fullName evidence="1">Uncharacterized protein</fullName>
    </submittedName>
</protein>
<sequence>MWSSVTTHPQQAFDVLSYFSHARNQRWASANSGQMSEAFLPLFLIAEELEELSTLPVPLSARCGRRTGAPLRAIIKRQPSACYHNPNGYFETVTPLSNALIPDYTHILLGIALSSSQKGSSRAEEQ</sequence>